<sequence>MDWVRQIGGRALKEKADSAAELGVDLSNPFQFLSSGRLDRPANRLLSRLAERVG</sequence>
<dbReference type="Proteomes" id="UP001161390">
    <property type="component" value="Unassembled WGS sequence"/>
</dbReference>
<gene>
    <name evidence="1" type="ORF">GCM10007854_29690</name>
</gene>
<dbReference type="EMBL" id="BSNJ01000008">
    <property type="protein sequence ID" value="GLQ22014.1"/>
    <property type="molecule type" value="Genomic_DNA"/>
</dbReference>
<reference evidence="1" key="2">
    <citation type="submission" date="2023-01" db="EMBL/GenBank/DDBJ databases">
        <title>Draft genome sequence of Algimonas porphyrae strain NBRC 108216.</title>
        <authorList>
            <person name="Sun Q."/>
            <person name="Mori K."/>
        </authorList>
    </citation>
    <scope>NUCLEOTIDE SEQUENCE</scope>
    <source>
        <strain evidence="1">NBRC 108216</strain>
    </source>
</reference>
<evidence type="ECO:0000313" key="1">
    <source>
        <dbReference type="EMBL" id="GLQ22014.1"/>
    </source>
</evidence>
<proteinExistence type="predicted"/>
<protein>
    <submittedName>
        <fullName evidence="1">Uncharacterized protein</fullName>
    </submittedName>
</protein>
<evidence type="ECO:0000313" key="2">
    <source>
        <dbReference type="Proteomes" id="UP001161390"/>
    </source>
</evidence>
<keyword evidence="2" id="KW-1185">Reference proteome</keyword>
<comment type="caution">
    <text evidence="1">The sequence shown here is derived from an EMBL/GenBank/DDBJ whole genome shotgun (WGS) entry which is preliminary data.</text>
</comment>
<name>A0ABQ5V4X8_9PROT</name>
<accession>A0ABQ5V4X8</accession>
<reference evidence="1" key="1">
    <citation type="journal article" date="2014" name="Int. J. Syst. Evol. Microbiol.">
        <title>Complete genome of a new Firmicutes species belonging to the dominant human colonic microbiota ('Ruminococcus bicirculans') reveals two chromosomes and a selective capacity to utilize plant glucans.</title>
        <authorList>
            <consortium name="NISC Comparative Sequencing Program"/>
            <person name="Wegmann U."/>
            <person name="Louis P."/>
            <person name="Goesmann A."/>
            <person name="Henrissat B."/>
            <person name="Duncan S.H."/>
            <person name="Flint H.J."/>
        </authorList>
    </citation>
    <scope>NUCLEOTIDE SEQUENCE</scope>
    <source>
        <strain evidence="1">NBRC 108216</strain>
    </source>
</reference>
<organism evidence="1 2">
    <name type="scientific">Algimonas porphyrae</name>
    <dbReference type="NCBI Taxonomy" id="1128113"/>
    <lineage>
        <taxon>Bacteria</taxon>
        <taxon>Pseudomonadati</taxon>
        <taxon>Pseudomonadota</taxon>
        <taxon>Alphaproteobacteria</taxon>
        <taxon>Maricaulales</taxon>
        <taxon>Robiginitomaculaceae</taxon>
        <taxon>Algimonas</taxon>
    </lineage>
</organism>